<keyword evidence="1" id="KW-1133">Transmembrane helix</keyword>
<evidence type="ECO:0000256" key="1">
    <source>
        <dbReference type="SAM" id="Phobius"/>
    </source>
</evidence>
<feature type="transmembrane region" description="Helical" evidence="1">
    <location>
        <begin position="72"/>
        <end position="95"/>
    </location>
</feature>
<gene>
    <name evidence="2" type="ORF">BJBARM4_0852</name>
</gene>
<proteinExistence type="predicted"/>
<dbReference type="AlphaFoldDB" id="D2EGF3"/>
<organism evidence="2 3">
    <name type="scientific">Candidatus Parvarchaeum acidiphilum ARMAN-4</name>
    <dbReference type="NCBI Taxonomy" id="662760"/>
    <lineage>
        <taxon>Archaea</taxon>
        <taxon>Candidatus Parvarchaeota</taxon>
        <taxon>Candidatus Parvarchaeum</taxon>
    </lineage>
</organism>
<name>D2EGF3_PARA4</name>
<feature type="transmembrane region" description="Helical" evidence="1">
    <location>
        <begin position="6"/>
        <end position="25"/>
    </location>
</feature>
<keyword evidence="1" id="KW-0812">Transmembrane</keyword>
<keyword evidence="1" id="KW-0472">Membrane</keyword>
<accession>D2EGF3</accession>
<protein>
    <submittedName>
        <fullName evidence="2">Uncharacterized protein</fullName>
    </submittedName>
</protein>
<reference evidence="2 3" key="1">
    <citation type="journal article" date="2010" name="Proc. Natl. Acad. Sci. U.S.A.">
        <title>Enigmatic, ultrasmall, uncultivated Archaea.</title>
        <authorList>
            <person name="Baker B.J."/>
            <person name="Comolli L.R."/>
            <person name="Dick G.J."/>
            <person name="Hauser L.J."/>
            <person name="Hyatt D."/>
            <person name="Dill B.D."/>
            <person name="Land M.L."/>
            <person name="Verberkmoes N.C."/>
            <person name="Hettich R.L."/>
            <person name="Banfield J.F."/>
        </authorList>
    </citation>
    <scope>NUCLEOTIDE SEQUENCE [LARGE SCALE GENOMIC DNA]</scope>
</reference>
<dbReference type="EMBL" id="GG730074">
    <property type="protein sequence ID" value="EEZ92551.1"/>
    <property type="molecule type" value="Genomic_DNA"/>
</dbReference>
<feature type="transmembrane region" description="Helical" evidence="1">
    <location>
        <begin position="45"/>
        <end position="66"/>
    </location>
</feature>
<sequence>MILEIEGIIALISGVFVLFSLFRFIHYFNAYRNAALYRIKLSKNVVNYFIMLLSANFILIVTYSFAAGPNNIKYGIIGTILYSFIFGLFFLYLSYAIEGGKDQKILIKKLN</sequence>
<evidence type="ECO:0000313" key="2">
    <source>
        <dbReference type="EMBL" id="EEZ92551.1"/>
    </source>
</evidence>
<dbReference type="Proteomes" id="UP000009375">
    <property type="component" value="Unassembled WGS sequence"/>
</dbReference>
<evidence type="ECO:0000313" key="3">
    <source>
        <dbReference type="Proteomes" id="UP000009375"/>
    </source>
</evidence>